<name>A0A815X5Q3_9BILA</name>
<evidence type="ECO:0000313" key="2">
    <source>
        <dbReference type="EMBL" id="CAF1553721.1"/>
    </source>
</evidence>
<dbReference type="EMBL" id="CAJNOQ010027464">
    <property type="protein sequence ID" value="CAF1553721.1"/>
    <property type="molecule type" value="Genomic_DNA"/>
</dbReference>
<evidence type="ECO:0000313" key="3">
    <source>
        <dbReference type="EMBL" id="CAF4238410.1"/>
    </source>
</evidence>
<evidence type="ECO:0000313" key="5">
    <source>
        <dbReference type="Proteomes" id="UP000663829"/>
    </source>
</evidence>
<dbReference type="EMBL" id="CAJNOK010029010">
    <property type="protein sequence ID" value="CAF1442328.1"/>
    <property type="molecule type" value="Genomic_DNA"/>
</dbReference>
<protein>
    <submittedName>
        <fullName evidence="2">Uncharacterized protein</fullName>
    </submittedName>
</protein>
<dbReference type="OrthoDB" id="10065625at2759"/>
<gene>
    <name evidence="2" type="ORF">GPM918_LOCUS39358</name>
    <name evidence="1" type="ORF">OVA965_LOCUS34492</name>
    <name evidence="4" type="ORF">SRO942_LOCUS40224</name>
    <name evidence="3" type="ORF">TMI583_LOCUS35412</name>
</gene>
<organism evidence="2 5">
    <name type="scientific">Didymodactylos carnosus</name>
    <dbReference type="NCBI Taxonomy" id="1234261"/>
    <lineage>
        <taxon>Eukaryota</taxon>
        <taxon>Metazoa</taxon>
        <taxon>Spiralia</taxon>
        <taxon>Gnathifera</taxon>
        <taxon>Rotifera</taxon>
        <taxon>Eurotatoria</taxon>
        <taxon>Bdelloidea</taxon>
        <taxon>Philodinida</taxon>
        <taxon>Philodinidae</taxon>
        <taxon>Didymodactylos</taxon>
    </lineage>
</organism>
<sequence length="191" mass="21995">VKNKDKEKVHNSTFYCGSPPFRGLTTTAGVIKDHQQIADILVDFYEKHFEASGYDPKLLAHAEAIEPYNNISYIPNCPLEKITMEEVEFTWKRTRKKKSTDSEGISACLLKQLPVEYLNIVTYGFNKIAQLDVLKLSKHSKVICLSKDEMYPVMNKLRPIIISLLSNFDQFEQPRVQQTKGKICNLQQKRL</sequence>
<dbReference type="Proteomes" id="UP000663829">
    <property type="component" value="Unassembled WGS sequence"/>
</dbReference>
<dbReference type="EMBL" id="CAJOBA010050815">
    <property type="protein sequence ID" value="CAF4238410.1"/>
    <property type="molecule type" value="Genomic_DNA"/>
</dbReference>
<reference evidence="2" key="1">
    <citation type="submission" date="2021-02" db="EMBL/GenBank/DDBJ databases">
        <authorList>
            <person name="Nowell W R."/>
        </authorList>
    </citation>
    <scope>NUCLEOTIDE SEQUENCE</scope>
</reference>
<dbReference type="Proteomes" id="UP000682733">
    <property type="component" value="Unassembled WGS sequence"/>
</dbReference>
<evidence type="ECO:0000313" key="4">
    <source>
        <dbReference type="EMBL" id="CAF4414830.1"/>
    </source>
</evidence>
<evidence type="ECO:0000313" key="1">
    <source>
        <dbReference type="EMBL" id="CAF1442328.1"/>
    </source>
</evidence>
<dbReference type="AlphaFoldDB" id="A0A815X5Q3"/>
<dbReference type="Proteomes" id="UP000681722">
    <property type="component" value="Unassembled WGS sequence"/>
</dbReference>
<keyword evidence="5" id="KW-1185">Reference proteome</keyword>
<dbReference type="Proteomes" id="UP000677228">
    <property type="component" value="Unassembled WGS sequence"/>
</dbReference>
<dbReference type="EMBL" id="CAJOBC010093156">
    <property type="protein sequence ID" value="CAF4414830.1"/>
    <property type="molecule type" value="Genomic_DNA"/>
</dbReference>
<proteinExistence type="predicted"/>
<comment type="caution">
    <text evidence="2">The sequence shown here is derived from an EMBL/GenBank/DDBJ whole genome shotgun (WGS) entry which is preliminary data.</text>
</comment>
<accession>A0A815X5Q3</accession>
<feature type="non-terminal residue" evidence="2">
    <location>
        <position position="1"/>
    </location>
</feature>